<comment type="caution">
    <text evidence="1">The sequence shown here is derived from an EMBL/GenBank/DDBJ whole genome shotgun (WGS) entry which is preliminary data.</text>
</comment>
<dbReference type="AlphaFoldDB" id="A0A074S8X7"/>
<proteinExistence type="predicted"/>
<dbReference type="OrthoDB" id="3139007at2759"/>
<gene>
    <name evidence="1" type="ORF">V565_195870</name>
</gene>
<name>A0A074S8X7_9AGAM</name>
<protein>
    <submittedName>
        <fullName evidence="1">Uncharacterized protein</fullName>
    </submittedName>
</protein>
<dbReference type="HOGENOM" id="CLU_032504_0_0_1"/>
<reference evidence="1 2" key="1">
    <citation type="submission" date="2013-12" db="EMBL/GenBank/DDBJ databases">
        <authorList>
            <person name="Cubeta M."/>
            <person name="Pakala S."/>
            <person name="Fedorova N."/>
            <person name="Thomas E."/>
            <person name="Dean R."/>
            <person name="Jabaji S."/>
            <person name="Neate S."/>
            <person name="Toda T."/>
            <person name="Tavantzis S."/>
            <person name="Vilgalys R."/>
            <person name="Bharathan N."/>
            <person name="Pakala S."/>
            <person name="Losada L.S."/>
            <person name="Zafar N."/>
            <person name="Nierman W."/>
        </authorList>
    </citation>
    <scope>NUCLEOTIDE SEQUENCE [LARGE SCALE GENOMIC DNA]</scope>
    <source>
        <strain evidence="1 2">123E</strain>
    </source>
</reference>
<sequence length="491" mass="55244">MSDKVHLHWGRIIDSYDDTYVYDVKASRQQVALSPQVMDTLHTDGGEAIDKLYALGNSPSNPDLNNASNRIPLPMLQSLVDYAVFPCSLPKLGNPLVVRGCIKLLKSITRFGRPSPFSYEYGHLCFRILMLAFDYCVMKLSDTVEDWMTEATQPKNQLLKEGLAPMLSKAVSELIDECIVEGDEGFYSNFTVSLPWTDSYKGPLVDPHDIRALTEILDEDRKHFMIFLRSNYSLRLSALLYTMFQVMHRTPPTLQNRPFIQAFLRVYMRSLLLAPGYPSHWGWQHQYVIAMSKDYQSTSQSLDTEDSKLVIRAYMDRLTILSASSPLHPRVTSPLAAELLQHVLPFVGDGCESLIPPMLCAIIRYMWQDLGENFMEAAPAEVVDACIRLFQHFKHLSELLVRNEGAHASILMAAAQTAFDERITELFGRLLLELFMTGQGSCDDDGPASALTQAFRGMSAAFHQDVAVSDLASRMATSSLLDLISCEDFEI</sequence>
<dbReference type="EMBL" id="AZST01001076">
    <property type="protein sequence ID" value="KEP46492.1"/>
    <property type="molecule type" value="Genomic_DNA"/>
</dbReference>
<organism evidence="1 2">
    <name type="scientific">Rhizoctonia solani 123E</name>
    <dbReference type="NCBI Taxonomy" id="1423351"/>
    <lineage>
        <taxon>Eukaryota</taxon>
        <taxon>Fungi</taxon>
        <taxon>Dikarya</taxon>
        <taxon>Basidiomycota</taxon>
        <taxon>Agaricomycotina</taxon>
        <taxon>Agaricomycetes</taxon>
        <taxon>Cantharellales</taxon>
        <taxon>Ceratobasidiaceae</taxon>
        <taxon>Rhizoctonia</taxon>
    </lineage>
</organism>
<evidence type="ECO:0000313" key="2">
    <source>
        <dbReference type="Proteomes" id="UP000027456"/>
    </source>
</evidence>
<dbReference type="Proteomes" id="UP000027456">
    <property type="component" value="Unassembled WGS sequence"/>
</dbReference>
<accession>A0A074S8X7</accession>
<keyword evidence="2" id="KW-1185">Reference proteome</keyword>
<evidence type="ECO:0000313" key="1">
    <source>
        <dbReference type="EMBL" id="KEP46492.1"/>
    </source>
</evidence>